<gene>
    <name evidence="3" type="ORF">SAMN04488082_12540</name>
</gene>
<dbReference type="EMBL" id="FORX01000025">
    <property type="protein sequence ID" value="SFK45000.1"/>
    <property type="molecule type" value="Genomic_DNA"/>
</dbReference>
<dbReference type="PANTHER" id="PTHR35894">
    <property type="entry name" value="GENERAL SECRETION PATHWAY PROTEIN A-RELATED"/>
    <property type="match status" value="1"/>
</dbReference>
<keyword evidence="1" id="KW-0812">Transmembrane</keyword>
<keyword evidence="1" id="KW-1133">Transmembrane helix</keyword>
<dbReference type="Proteomes" id="UP000198635">
    <property type="component" value="Unassembled WGS sequence"/>
</dbReference>
<dbReference type="GO" id="GO:0016887">
    <property type="term" value="F:ATP hydrolysis activity"/>
    <property type="evidence" value="ECO:0007669"/>
    <property type="project" value="InterPro"/>
</dbReference>
<keyword evidence="1" id="KW-0472">Membrane</keyword>
<dbReference type="InterPro" id="IPR052026">
    <property type="entry name" value="ExeA_AAA_ATPase_DNA-bind"/>
</dbReference>
<sequence>MHDSPFENMSETAQHFSTPQLEDIFQSVLSDIQNHRLLSCVIGFPKSGKTFFLNRLKSAQSAHTLSITASSGLTLSQTINENLSPEKENKAALTQLLREKKHVILFVDNAHLLTDADFAFLGGLFSLTKHLTTVLQVVLVGNGEIVHRLARPENRPIYNMLGAIWTLPKLTREQSLAYIRFLLDGAGLATDLIGNPEAVAKRAAGVIGILRMLTMTLALKALHSDQSCDAEEALNFKSNCPEAQAQVPDEAMPTQNMASGNSWMAGVVLALSMAAIIGTFLFFFSWLMPEARLGDLFHDFTGTPRETNVEPAPSAPVRQQDIHTASGPVHWQSVAKTVFRKRTTDGPYSLQLGAYPTMESLLLHLPRFMDQKQPLFWNQDQSGEAPFTLFVGRFESFEQAGKFASQNSLSDTPVVFRPFVATVGPLTDQQQIDRASMSLGLPEQLNIFERELVSGIEIQFALERSRDDALAHCTRAEKKGLSCAVTQYE</sequence>
<dbReference type="InterPro" id="IPR027417">
    <property type="entry name" value="P-loop_NTPase"/>
</dbReference>
<reference evidence="4" key="1">
    <citation type="submission" date="2016-10" db="EMBL/GenBank/DDBJ databases">
        <authorList>
            <person name="Varghese N."/>
            <person name="Submissions S."/>
        </authorList>
    </citation>
    <scope>NUCLEOTIDE SEQUENCE [LARGE SCALE GENOMIC DNA]</scope>
    <source>
        <strain evidence="4">DSM 5918</strain>
    </source>
</reference>
<evidence type="ECO:0000313" key="4">
    <source>
        <dbReference type="Proteomes" id="UP000198635"/>
    </source>
</evidence>
<proteinExistence type="predicted"/>
<name>A0A1I3ZM16_9BACT</name>
<organism evidence="3 4">
    <name type="scientific">Desulfomicrobium apsheronum</name>
    <dbReference type="NCBI Taxonomy" id="52560"/>
    <lineage>
        <taxon>Bacteria</taxon>
        <taxon>Pseudomonadati</taxon>
        <taxon>Thermodesulfobacteriota</taxon>
        <taxon>Desulfovibrionia</taxon>
        <taxon>Desulfovibrionales</taxon>
        <taxon>Desulfomicrobiaceae</taxon>
        <taxon>Desulfomicrobium</taxon>
    </lineage>
</organism>
<accession>A0A1I3ZM16</accession>
<dbReference type="InterPro" id="IPR049945">
    <property type="entry name" value="AAA_22"/>
</dbReference>
<evidence type="ECO:0000313" key="3">
    <source>
        <dbReference type="EMBL" id="SFK45000.1"/>
    </source>
</evidence>
<keyword evidence="4" id="KW-1185">Reference proteome</keyword>
<dbReference type="AlphaFoldDB" id="A0A1I3ZM16"/>
<protein>
    <submittedName>
        <fullName evidence="3">Type II secretory pathway, component ExeA (Predicted ATPase)</fullName>
    </submittedName>
</protein>
<dbReference type="STRING" id="52560.SAMN04488082_12540"/>
<dbReference type="PANTHER" id="PTHR35894:SF1">
    <property type="entry name" value="PHOSPHORIBULOKINASE _ URIDINE KINASE FAMILY"/>
    <property type="match status" value="1"/>
</dbReference>
<feature type="transmembrane region" description="Helical" evidence="1">
    <location>
        <begin position="263"/>
        <end position="287"/>
    </location>
</feature>
<dbReference type="Pfam" id="PF13401">
    <property type="entry name" value="AAA_22"/>
    <property type="match status" value="1"/>
</dbReference>
<evidence type="ECO:0000259" key="2">
    <source>
        <dbReference type="Pfam" id="PF13401"/>
    </source>
</evidence>
<evidence type="ECO:0000256" key="1">
    <source>
        <dbReference type="SAM" id="Phobius"/>
    </source>
</evidence>
<dbReference type="SUPFAM" id="SSF52540">
    <property type="entry name" value="P-loop containing nucleoside triphosphate hydrolases"/>
    <property type="match status" value="1"/>
</dbReference>
<feature type="domain" description="ORC1/DEAH AAA+ ATPase" evidence="2">
    <location>
        <begin position="35"/>
        <end position="149"/>
    </location>
</feature>